<evidence type="ECO:0000256" key="5">
    <source>
        <dbReference type="ARBA" id="ARBA00023128"/>
    </source>
</evidence>
<dbReference type="GO" id="GO:0006264">
    <property type="term" value="P:mitochondrial DNA replication"/>
    <property type="evidence" value="ECO:0007669"/>
    <property type="project" value="TreeGrafter"/>
</dbReference>
<proteinExistence type="inferred from homology"/>
<name>A0A2D4F5L7_MICCO</name>
<comment type="subcellular location">
    <subcellularLocation>
        <location evidence="7">Mitochondrion</location>
    </subcellularLocation>
</comment>
<keyword evidence="4 7" id="KW-0269">Exonuclease</keyword>
<dbReference type="PANTHER" id="PTHR31340:SF3">
    <property type="entry name" value="MITOCHONDRIAL GENOME MAINTENANCE EXONUCLEASE 1"/>
    <property type="match status" value="1"/>
</dbReference>
<evidence type="ECO:0000256" key="3">
    <source>
        <dbReference type="ARBA" id="ARBA00022801"/>
    </source>
</evidence>
<evidence type="ECO:0000256" key="6">
    <source>
        <dbReference type="ARBA" id="ARBA00023204"/>
    </source>
</evidence>
<dbReference type="Pfam" id="PF12705">
    <property type="entry name" value="PDDEXK_1"/>
    <property type="match status" value="1"/>
</dbReference>
<dbReference type="HAMAP" id="MF_03030">
    <property type="entry name" value="MGME1"/>
    <property type="match status" value="1"/>
</dbReference>
<dbReference type="GO" id="GO:0043504">
    <property type="term" value="P:mitochondrial DNA repair"/>
    <property type="evidence" value="ECO:0007669"/>
    <property type="project" value="UniProtKB-UniRule"/>
</dbReference>
<keyword evidence="2" id="KW-0227">DNA damage</keyword>
<feature type="active site" evidence="7">
    <location>
        <position position="236"/>
    </location>
</feature>
<evidence type="ECO:0000256" key="7">
    <source>
        <dbReference type="HAMAP-Rule" id="MF_03030"/>
    </source>
</evidence>
<dbReference type="GO" id="GO:0008297">
    <property type="term" value="F:single-stranded DNA exodeoxyribonuclease activity"/>
    <property type="evidence" value="ECO:0007669"/>
    <property type="project" value="UniProtKB-UniRule"/>
</dbReference>
<dbReference type="Gene3D" id="3.90.320.10">
    <property type="match status" value="1"/>
</dbReference>
<evidence type="ECO:0000313" key="9">
    <source>
        <dbReference type="EMBL" id="LAA42752.1"/>
    </source>
</evidence>
<feature type="active site" evidence="7">
    <location>
        <position position="249"/>
    </location>
</feature>
<dbReference type="PANTHER" id="PTHR31340">
    <property type="entry name" value="MITOCHONDRIAL GENOME MAINTENANCE EXONUCLEASE 1"/>
    <property type="match status" value="1"/>
</dbReference>
<keyword evidence="1 7" id="KW-0540">Nuclease</keyword>
<evidence type="ECO:0000256" key="2">
    <source>
        <dbReference type="ARBA" id="ARBA00022763"/>
    </source>
</evidence>
<keyword evidence="5 7" id="KW-0496">Mitochondrion</keyword>
<keyword evidence="6" id="KW-0234">DNA repair</keyword>
<dbReference type="InterPro" id="IPR011604">
    <property type="entry name" value="PDDEXK-like_dom_sf"/>
</dbReference>
<evidence type="ECO:0000256" key="4">
    <source>
        <dbReference type="ARBA" id="ARBA00022839"/>
    </source>
</evidence>
<feature type="active site" evidence="7">
    <location>
        <position position="251"/>
    </location>
</feature>
<feature type="domain" description="PD-(D/E)XK endonuclease-like" evidence="8">
    <location>
        <begin position="171"/>
        <end position="326"/>
    </location>
</feature>
<accession>A0A2D4F5L7</accession>
<comment type="similarity">
    <text evidence="7">Belongs to the MGME1 family.</text>
</comment>
<dbReference type="AlphaFoldDB" id="A0A2D4F5L7"/>
<evidence type="ECO:0000259" key="8">
    <source>
        <dbReference type="Pfam" id="PF12705"/>
    </source>
</evidence>
<dbReference type="InterPro" id="IPR038726">
    <property type="entry name" value="PDDEXK_AddAB-type"/>
</dbReference>
<comment type="function">
    <text evidence="7">Metal-dependent single-stranded DNA (ssDNA) exonuclease involved in mitochondrial genome maintenance. Has preference for 5'-3' exonuclease activity. Necessary for maintenance of proper 7S DNA levels. Probably involved in mitochondrial DNA (mtDNA) repair.</text>
</comment>
<dbReference type="FunFam" id="3.90.320.10:FF:000005">
    <property type="entry name" value="Mitochondrial genome maintenance exonuclease 1"/>
    <property type="match status" value="1"/>
</dbReference>
<reference evidence="9" key="2">
    <citation type="submission" date="2017-11" db="EMBL/GenBank/DDBJ databases">
        <title>Coralsnake Venomics: Analyses of Venom Gland Transcriptomes and Proteomes of Six Brazilian Taxa.</title>
        <authorList>
            <person name="Aird S.D."/>
            <person name="Jorge da Silva N."/>
            <person name="Qiu L."/>
            <person name="Villar-Briones A."/>
            <person name="Aparecida-Saddi V."/>
            <person name="Campos-Telles M.P."/>
            <person name="Grau M."/>
            <person name="Mikheyev A.S."/>
        </authorList>
    </citation>
    <scope>NUCLEOTIDE SEQUENCE</scope>
    <source>
        <tissue evidence="9">Venom_gland</tissue>
    </source>
</reference>
<dbReference type="EMBL" id="IACJ01053351">
    <property type="protein sequence ID" value="LAA42750.1"/>
    <property type="molecule type" value="Transcribed_RNA"/>
</dbReference>
<dbReference type="EMBL" id="IACJ01053352">
    <property type="protein sequence ID" value="LAA42752.1"/>
    <property type="molecule type" value="Transcribed_RNA"/>
</dbReference>
<dbReference type="EC" id="3.1.-.-" evidence="7"/>
<dbReference type="GO" id="GO:0005739">
    <property type="term" value="C:mitochondrion"/>
    <property type="evidence" value="ECO:0007669"/>
    <property type="project" value="UniProtKB-SubCell"/>
</dbReference>
<reference evidence="9" key="1">
    <citation type="submission" date="2017-07" db="EMBL/GenBank/DDBJ databases">
        <authorList>
            <person name="Mikheyev A."/>
            <person name="Grau M."/>
        </authorList>
    </citation>
    <scope>NUCLEOTIDE SEQUENCE</scope>
    <source>
        <tissue evidence="9">Venom_gland</tissue>
    </source>
</reference>
<protein>
    <recommendedName>
        <fullName evidence="7">Mitochondrial genome maintenance exonuclease 1</fullName>
        <ecNumber evidence="7">3.1.-.-</ecNumber>
    </recommendedName>
</protein>
<gene>
    <name evidence="7" type="primary">MGME1</name>
</gene>
<evidence type="ECO:0000256" key="1">
    <source>
        <dbReference type="ARBA" id="ARBA00022722"/>
    </source>
</evidence>
<organism evidence="9">
    <name type="scientific">Micrurus corallinus</name>
    <name type="common">Brazilian coral snake</name>
    <dbReference type="NCBI Taxonomy" id="54390"/>
    <lineage>
        <taxon>Eukaryota</taxon>
        <taxon>Metazoa</taxon>
        <taxon>Chordata</taxon>
        <taxon>Craniata</taxon>
        <taxon>Vertebrata</taxon>
        <taxon>Euteleostomi</taxon>
        <taxon>Lepidosauria</taxon>
        <taxon>Squamata</taxon>
        <taxon>Bifurcata</taxon>
        <taxon>Unidentata</taxon>
        <taxon>Episquamata</taxon>
        <taxon>Toxicofera</taxon>
        <taxon>Serpentes</taxon>
        <taxon>Colubroidea</taxon>
        <taxon>Elapidae</taxon>
        <taxon>Elapinae</taxon>
        <taxon>Micrurus</taxon>
    </lineage>
</organism>
<sequence length="338" mass="38453">MGSFHLLVRKSGSLTVFTTPLSGKNIFHRTLTISSPFYKKKRTEYENIDLPKYGKVVDYLTSGKGTPGRPKPFEEDGAECQNKLPARKAGAKLLKNWIPLMNPRKSSQHQETHQGLPLQIALQKNNWASVTSVLHQTMPAEQAFYLERWKERMILKLGKEGFEEYVTDTFQKGKSFHAAMEALLLAKGNVGKGQAEDTSISGYVMSVRHVLQDITRVRALESAVQHEALCYQGLTDCIADYRGQLCLIDWKTSEKPKPFLQNTYDNPLQIAAYIGAINHDRNYEFQVNCGLLVVAYKDGSPAHSHFMSFELCSQYWDKWLLRLEEFKEKGKDKATQII</sequence>
<keyword evidence="3 7" id="KW-0378">Hydrolase</keyword>